<dbReference type="AlphaFoldDB" id="A0A2M9H7G2"/>
<proteinExistence type="predicted"/>
<evidence type="ECO:0000313" key="3">
    <source>
        <dbReference type="Proteomes" id="UP000229095"/>
    </source>
</evidence>
<comment type="caution">
    <text evidence="2">The sequence shown here is derived from an EMBL/GenBank/DDBJ whole genome shotgun (WGS) entry which is preliminary data.</text>
</comment>
<keyword evidence="1" id="KW-0812">Transmembrane</keyword>
<dbReference type="Proteomes" id="UP000229095">
    <property type="component" value="Unassembled WGS sequence"/>
</dbReference>
<sequence>MPSLLTGSVVVEHAGSSSAAYAAFIGSAIVASVTTASSAPSIARHMYVTPLAVWCFPVPPMALLLLL</sequence>
<evidence type="ECO:0000313" key="2">
    <source>
        <dbReference type="EMBL" id="PJM72743.1"/>
    </source>
</evidence>
<keyword evidence="1" id="KW-1133">Transmembrane helix</keyword>
<keyword evidence="1" id="KW-0472">Membrane</keyword>
<dbReference type="EMBL" id="PEBI01000004">
    <property type="protein sequence ID" value="PJM72743.1"/>
    <property type="molecule type" value="Genomic_DNA"/>
</dbReference>
<evidence type="ECO:0000256" key="1">
    <source>
        <dbReference type="SAM" id="Phobius"/>
    </source>
</evidence>
<organism evidence="2 3">
    <name type="scientific">Bifidobacterium primatium</name>
    <dbReference type="NCBI Taxonomy" id="2045438"/>
    <lineage>
        <taxon>Bacteria</taxon>
        <taxon>Bacillati</taxon>
        <taxon>Actinomycetota</taxon>
        <taxon>Actinomycetes</taxon>
        <taxon>Bifidobacteriales</taxon>
        <taxon>Bifidobacteriaceae</taxon>
        <taxon>Bifidobacterium</taxon>
    </lineage>
</organism>
<name>A0A2M9H7G2_9BIFI</name>
<protein>
    <submittedName>
        <fullName evidence="2">Uncharacterized protein</fullName>
    </submittedName>
</protein>
<accession>A0A2M9H7G2</accession>
<keyword evidence="3" id="KW-1185">Reference proteome</keyword>
<feature type="transmembrane region" description="Helical" evidence="1">
    <location>
        <begin position="46"/>
        <end position="66"/>
    </location>
</feature>
<reference evidence="2 3" key="1">
    <citation type="submission" date="2017-10" db="EMBL/GenBank/DDBJ databases">
        <title>Draft genome sequences of strains TRE 1, TRE 9, TRE H and TRI 7, isolated from tamarins, belonging to four potential novel Bifidobacterium species.</title>
        <authorList>
            <person name="Mattarelli P."/>
            <person name="Modesto M."/>
            <person name="Puglisi E."/>
            <person name="Morelli L."/>
            <person name="Spezio C."/>
            <person name="Bonetti A."/>
            <person name="Sandri C."/>
        </authorList>
    </citation>
    <scope>NUCLEOTIDE SEQUENCE [LARGE SCALE GENOMIC DNA]</scope>
    <source>
        <strain evidence="3">TRE1</strain>
    </source>
</reference>
<gene>
    <name evidence="2" type="ORF">CS006_09290</name>
</gene>